<feature type="region of interest" description="Disordered" evidence="1">
    <location>
        <begin position="175"/>
        <end position="283"/>
    </location>
</feature>
<dbReference type="AlphaFoldDB" id="A0A976SIL9"/>
<feature type="chain" id="PRO_5037271497" evidence="2">
    <location>
        <begin position="23"/>
        <end position="283"/>
    </location>
</feature>
<reference evidence="3" key="1">
    <citation type="submission" date="2022-07" db="EMBL/GenBank/DDBJ databases">
        <title>Evaluation of T. orientalis genome assembly methods using nanopore sequencing and analysis of variation between genomes.</title>
        <authorList>
            <person name="Yam J."/>
            <person name="Micallef M.L."/>
            <person name="Liu M."/>
            <person name="Djordjevic S.P."/>
            <person name="Bogema D.R."/>
            <person name="Jenkins C."/>
        </authorList>
    </citation>
    <scope>NUCLEOTIDE SEQUENCE</scope>
    <source>
        <strain evidence="3">Goon Nure</strain>
    </source>
</reference>
<evidence type="ECO:0000313" key="4">
    <source>
        <dbReference type="Proteomes" id="UP000244811"/>
    </source>
</evidence>
<protein>
    <submittedName>
        <fullName evidence="3">Uncharacterized protein</fullName>
    </submittedName>
</protein>
<dbReference type="EMBL" id="CP056069">
    <property type="protein sequence ID" value="UVC49533.1"/>
    <property type="molecule type" value="Genomic_DNA"/>
</dbReference>
<dbReference type="Proteomes" id="UP000244811">
    <property type="component" value="Chromosome 1"/>
</dbReference>
<gene>
    <name evidence="3" type="ORF">MACK_003371</name>
</gene>
<evidence type="ECO:0000256" key="2">
    <source>
        <dbReference type="SAM" id="SignalP"/>
    </source>
</evidence>
<sequence>MYKLKLLYYGVLLLTIRADCYSFDDYQANTAAILDLLSNKDSNKHLVNTVVDCMGKTFTSNGKSNDFLRCVNDLMHTDDLTNTDDIRFIIGNYAARASKMLFKCYIKRDDLIYCLRAFGDCLPLLFRNLFGYDVHKRDCRRLLNLPKYDKDDDYYRGDDDEMLDEYEYDVDYDEYDDEYGDYDDTYDYDEDDETEDEDMDGMISDRKRARKQRSSRGADSRGPPEKSDAAAAAAASAASEFSAKSETKSPSEKLTEESAGETESHQSKASESGESIEVISDQE</sequence>
<feature type="compositionally biased region" description="Basic and acidic residues" evidence="1">
    <location>
        <begin position="243"/>
        <end position="268"/>
    </location>
</feature>
<keyword evidence="2" id="KW-0732">Signal</keyword>
<organism evidence="3 4">
    <name type="scientific">Theileria orientalis</name>
    <dbReference type="NCBI Taxonomy" id="68886"/>
    <lineage>
        <taxon>Eukaryota</taxon>
        <taxon>Sar</taxon>
        <taxon>Alveolata</taxon>
        <taxon>Apicomplexa</taxon>
        <taxon>Aconoidasida</taxon>
        <taxon>Piroplasmida</taxon>
        <taxon>Theileriidae</taxon>
        <taxon>Theileria</taxon>
    </lineage>
</organism>
<feature type="compositionally biased region" description="Acidic residues" evidence="1">
    <location>
        <begin position="175"/>
        <end position="200"/>
    </location>
</feature>
<evidence type="ECO:0000256" key="1">
    <source>
        <dbReference type="SAM" id="MobiDB-lite"/>
    </source>
</evidence>
<proteinExistence type="predicted"/>
<evidence type="ECO:0000313" key="3">
    <source>
        <dbReference type="EMBL" id="UVC49533.1"/>
    </source>
</evidence>
<accession>A0A976SIL9</accession>
<feature type="signal peptide" evidence="2">
    <location>
        <begin position="1"/>
        <end position="22"/>
    </location>
</feature>
<feature type="compositionally biased region" description="Basic and acidic residues" evidence="1">
    <location>
        <begin position="216"/>
        <end position="228"/>
    </location>
</feature>
<feature type="compositionally biased region" description="Low complexity" evidence="1">
    <location>
        <begin position="229"/>
        <end position="242"/>
    </location>
</feature>
<name>A0A976SIL9_THEOR</name>